<dbReference type="InterPro" id="IPR023271">
    <property type="entry name" value="Aquaporin-like"/>
</dbReference>
<evidence type="ECO:0000256" key="3">
    <source>
        <dbReference type="ARBA" id="ARBA00022448"/>
    </source>
</evidence>
<feature type="transmembrane region" description="Helical" evidence="8">
    <location>
        <begin position="265"/>
        <end position="282"/>
    </location>
</feature>
<feature type="transmembrane region" description="Helical" evidence="8">
    <location>
        <begin position="203"/>
        <end position="225"/>
    </location>
</feature>
<keyword evidence="3 7" id="KW-0813">Transport</keyword>
<feature type="transmembrane region" description="Helical" evidence="8">
    <location>
        <begin position="144"/>
        <end position="163"/>
    </location>
</feature>
<evidence type="ECO:0000313" key="9">
    <source>
        <dbReference type="EMBL" id="RSM19137.1"/>
    </source>
</evidence>
<organism evidence="9 10">
    <name type="scientific">Fusarium ambrosium</name>
    <dbReference type="NCBI Taxonomy" id="131363"/>
    <lineage>
        <taxon>Eukaryota</taxon>
        <taxon>Fungi</taxon>
        <taxon>Dikarya</taxon>
        <taxon>Ascomycota</taxon>
        <taxon>Pezizomycotina</taxon>
        <taxon>Sordariomycetes</taxon>
        <taxon>Hypocreomycetidae</taxon>
        <taxon>Hypocreales</taxon>
        <taxon>Nectriaceae</taxon>
        <taxon>Fusarium</taxon>
        <taxon>Fusarium solani species complex</taxon>
    </lineage>
</organism>
<gene>
    <name evidence="9" type="ORF">CDV31_002058</name>
</gene>
<dbReference type="InterPro" id="IPR050363">
    <property type="entry name" value="MIP/Aquaporin"/>
</dbReference>
<dbReference type="EMBL" id="NIZV01000015">
    <property type="protein sequence ID" value="RSM19137.1"/>
    <property type="molecule type" value="Genomic_DNA"/>
</dbReference>
<dbReference type="Gene3D" id="1.20.1080.10">
    <property type="entry name" value="Glycerol uptake facilitator protein"/>
    <property type="match status" value="1"/>
</dbReference>
<evidence type="ECO:0000313" key="10">
    <source>
        <dbReference type="Proteomes" id="UP000288429"/>
    </source>
</evidence>
<evidence type="ECO:0008006" key="11">
    <source>
        <dbReference type="Google" id="ProtNLM"/>
    </source>
</evidence>
<dbReference type="PANTHER" id="PTHR43829:SF14">
    <property type="entry name" value="AQUAPORIN 3"/>
    <property type="match status" value="1"/>
</dbReference>
<sequence length="346" mass="37655">MASPLSEIETASDKRHRLETSDIETGIANALQRHVTRHVAPAPKVTQTRLEYERKRPRWLKEMIAEAIGVFIFVYAGISSIASFVLNGGDPGFGSIFQIGWAFGIGIAFAIIVCAPASGGHFNPAITICFALWKGFPWKKVPQYIFAQVFGSFMAGLFVLGQYKQQIWALKAKLVSEGVTSFNFNGGPGSVLCSFPNADQTNFGYLFFTEFFISSLIALVIWSSLDPANPFASPVAAPFIIGMAFAVMIWGFADITISANMARDLGTRIVAAIFFGGDAFTYHNYSWIGILGTIPASIFGTALYEFVLKDSVLHIAKGFAEHSKGPEGLARHLSRLGELEQGQGED</sequence>
<keyword evidence="6 8" id="KW-0472">Membrane</keyword>
<comment type="similarity">
    <text evidence="2 7">Belongs to the MIP/aquaporin (TC 1.A.8) family.</text>
</comment>
<feature type="transmembrane region" description="Helical" evidence="8">
    <location>
        <begin position="92"/>
        <end position="115"/>
    </location>
</feature>
<evidence type="ECO:0000256" key="1">
    <source>
        <dbReference type="ARBA" id="ARBA00004141"/>
    </source>
</evidence>
<dbReference type="SUPFAM" id="SSF81338">
    <property type="entry name" value="Aquaporin-like"/>
    <property type="match status" value="1"/>
</dbReference>
<dbReference type="PANTHER" id="PTHR43829">
    <property type="entry name" value="AQUAPORIN OR AQUAGLYCEROPORIN RELATED"/>
    <property type="match status" value="1"/>
</dbReference>
<comment type="caution">
    <text evidence="9">The sequence shown here is derived from an EMBL/GenBank/DDBJ whole genome shotgun (WGS) entry which is preliminary data.</text>
</comment>
<reference evidence="9 10" key="1">
    <citation type="submission" date="2017-06" db="EMBL/GenBank/DDBJ databases">
        <title>Cmopartive genomic analysis of Ambrosia Fusariam Clade fungi.</title>
        <authorList>
            <person name="Stajich J.E."/>
            <person name="Carrillo J."/>
            <person name="Kijimoto T."/>
            <person name="Eskalen A."/>
            <person name="O'Donnell K."/>
            <person name="Kasson M."/>
        </authorList>
    </citation>
    <scope>NUCLEOTIDE SEQUENCE [LARGE SCALE GENOMIC DNA]</scope>
    <source>
        <strain evidence="9 10">NRRL 20438</strain>
    </source>
</reference>
<dbReference type="GO" id="GO:0015250">
    <property type="term" value="F:water channel activity"/>
    <property type="evidence" value="ECO:0007669"/>
    <property type="project" value="TreeGrafter"/>
</dbReference>
<keyword evidence="10" id="KW-1185">Reference proteome</keyword>
<evidence type="ECO:0000256" key="4">
    <source>
        <dbReference type="ARBA" id="ARBA00022692"/>
    </source>
</evidence>
<dbReference type="GO" id="GO:0015254">
    <property type="term" value="F:glycerol channel activity"/>
    <property type="evidence" value="ECO:0007669"/>
    <property type="project" value="TreeGrafter"/>
</dbReference>
<dbReference type="InterPro" id="IPR000425">
    <property type="entry name" value="MIP"/>
</dbReference>
<feature type="transmembrane region" description="Helical" evidence="8">
    <location>
        <begin position="64"/>
        <end position="86"/>
    </location>
</feature>
<dbReference type="Proteomes" id="UP000288429">
    <property type="component" value="Unassembled WGS sequence"/>
</dbReference>
<accession>A0A428UY22</accession>
<dbReference type="AlphaFoldDB" id="A0A428UY22"/>
<evidence type="ECO:0000256" key="5">
    <source>
        <dbReference type="ARBA" id="ARBA00022989"/>
    </source>
</evidence>
<proteinExistence type="inferred from homology"/>
<dbReference type="Pfam" id="PF00230">
    <property type="entry name" value="MIP"/>
    <property type="match status" value="1"/>
</dbReference>
<evidence type="ECO:0000256" key="2">
    <source>
        <dbReference type="ARBA" id="ARBA00006175"/>
    </source>
</evidence>
<protein>
    <recommendedName>
        <fullName evidence="11">Aquaporin-3</fullName>
    </recommendedName>
</protein>
<name>A0A428UY22_9HYPO</name>
<keyword evidence="4 7" id="KW-0812">Transmembrane</keyword>
<evidence type="ECO:0000256" key="6">
    <source>
        <dbReference type="ARBA" id="ARBA00023136"/>
    </source>
</evidence>
<evidence type="ECO:0000256" key="7">
    <source>
        <dbReference type="RuleBase" id="RU000477"/>
    </source>
</evidence>
<evidence type="ECO:0000256" key="8">
    <source>
        <dbReference type="SAM" id="Phobius"/>
    </source>
</evidence>
<comment type="subcellular location">
    <subcellularLocation>
        <location evidence="1">Membrane</location>
        <topology evidence="1">Multi-pass membrane protein</topology>
    </subcellularLocation>
</comment>
<keyword evidence="5 8" id="KW-1133">Transmembrane helix</keyword>
<dbReference type="GO" id="GO:0005886">
    <property type="term" value="C:plasma membrane"/>
    <property type="evidence" value="ECO:0007669"/>
    <property type="project" value="TreeGrafter"/>
</dbReference>
<dbReference type="PRINTS" id="PR00783">
    <property type="entry name" value="MINTRINSICP"/>
</dbReference>
<feature type="transmembrane region" description="Helical" evidence="8">
    <location>
        <begin position="288"/>
        <end position="307"/>
    </location>
</feature>
<feature type="transmembrane region" description="Helical" evidence="8">
    <location>
        <begin position="231"/>
        <end position="253"/>
    </location>
</feature>